<dbReference type="OrthoDB" id="2989868at2"/>
<organism evidence="1 2">
    <name type="scientific">Pseudogracilibacillus auburnensis</name>
    <dbReference type="NCBI Taxonomy" id="1494959"/>
    <lineage>
        <taxon>Bacteria</taxon>
        <taxon>Bacillati</taxon>
        <taxon>Bacillota</taxon>
        <taxon>Bacilli</taxon>
        <taxon>Bacillales</taxon>
        <taxon>Bacillaceae</taxon>
        <taxon>Pseudogracilibacillus</taxon>
    </lineage>
</organism>
<reference evidence="1 2" key="1">
    <citation type="submission" date="2018-05" db="EMBL/GenBank/DDBJ databases">
        <title>Genomic Encyclopedia of Type Strains, Phase IV (KMG-IV): sequencing the most valuable type-strain genomes for metagenomic binning, comparative biology and taxonomic classification.</title>
        <authorList>
            <person name="Goeker M."/>
        </authorList>
    </citation>
    <scope>NUCLEOTIDE SEQUENCE [LARGE SCALE GENOMIC DNA]</scope>
    <source>
        <strain evidence="1 2">DSM 28556</strain>
    </source>
</reference>
<dbReference type="AlphaFoldDB" id="A0A2V3W7V3"/>
<dbReference type="InterPro" id="IPR019241">
    <property type="entry name" value="DUF2197"/>
</dbReference>
<accession>A0A2V3W7V3</accession>
<comment type="caution">
    <text evidence="1">The sequence shown here is derived from an EMBL/GenBank/DDBJ whole genome shotgun (WGS) entry which is preliminary data.</text>
</comment>
<dbReference type="EMBL" id="QJJQ01000002">
    <property type="protein sequence ID" value="PXW89244.1"/>
    <property type="molecule type" value="Genomic_DNA"/>
</dbReference>
<evidence type="ECO:0000313" key="2">
    <source>
        <dbReference type="Proteomes" id="UP000247978"/>
    </source>
</evidence>
<evidence type="ECO:0000313" key="1">
    <source>
        <dbReference type="EMBL" id="PXW89244.1"/>
    </source>
</evidence>
<keyword evidence="2" id="KW-1185">Reference proteome</keyword>
<proteinExistence type="predicted"/>
<dbReference type="Pfam" id="PF09963">
    <property type="entry name" value="DUF2197"/>
    <property type="match status" value="1"/>
</dbReference>
<dbReference type="Proteomes" id="UP000247978">
    <property type="component" value="Unassembled WGS sequence"/>
</dbReference>
<name>A0A2V3W7V3_9BACI</name>
<protein>
    <submittedName>
        <fullName evidence="1">Uncharacterized protein YlaI</fullName>
    </submittedName>
</protein>
<sequence>MQVQCVLCDKIESINDNSYEAKRLINKRIQSYLCQTCYDRIETNTKKRHETGKFNLYRSNRKNE</sequence>
<dbReference type="RefSeq" id="WP_110393983.1">
    <property type="nucleotide sequence ID" value="NZ_JADIJL010000013.1"/>
</dbReference>
<gene>
    <name evidence="1" type="ORF">DFR56_10220</name>
</gene>